<organism evidence="2">
    <name type="scientific">Oryza sativa subsp. japonica</name>
    <name type="common">Rice</name>
    <dbReference type="NCBI Taxonomy" id="39947"/>
    <lineage>
        <taxon>Eukaryota</taxon>
        <taxon>Viridiplantae</taxon>
        <taxon>Streptophyta</taxon>
        <taxon>Embryophyta</taxon>
        <taxon>Tracheophyta</taxon>
        <taxon>Spermatophyta</taxon>
        <taxon>Magnoliopsida</taxon>
        <taxon>Liliopsida</taxon>
        <taxon>Poales</taxon>
        <taxon>Poaceae</taxon>
        <taxon>BOP clade</taxon>
        <taxon>Oryzoideae</taxon>
        <taxon>Oryzeae</taxon>
        <taxon>Oryzinae</taxon>
        <taxon>Oryza</taxon>
        <taxon>Oryza sativa</taxon>
    </lineage>
</organism>
<dbReference type="AlphaFoldDB" id="B9EXI8"/>
<evidence type="ECO:0000313" key="2">
    <source>
        <dbReference type="EMBL" id="EEE54801.1"/>
    </source>
</evidence>
<protein>
    <submittedName>
        <fullName evidence="2">Uncharacterized protein</fullName>
    </submittedName>
</protein>
<name>B9EXI8_ORYSJ</name>
<reference evidence="2" key="1">
    <citation type="journal article" date="2005" name="PLoS Biol.">
        <title>The genomes of Oryza sativa: a history of duplications.</title>
        <authorList>
            <person name="Yu J."/>
            <person name="Wang J."/>
            <person name="Lin W."/>
            <person name="Li S."/>
            <person name="Li H."/>
            <person name="Zhou J."/>
            <person name="Ni P."/>
            <person name="Dong W."/>
            <person name="Hu S."/>
            <person name="Zeng C."/>
            <person name="Zhang J."/>
            <person name="Zhang Y."/>
            <person name="Li R."/>
            <person name="Xu Z."/>
            <person name="Li S."/>
            <person name="Li X."/>
            <person name="Zheng H."/>
            <person name="Cong L."/>
            <person name="Lin L."/>
            <person name="Yin J."/>
            <person name="Geng J."/>
            <person name="Li G."/>
            <person name="Shi J."/>
            <person name="Liu J."/>
            <person name="Lv H."/>
            <person name="Li J."/>
            <person name="Wang J."/>
            <person name="Deng Y."/>
            <person name="Ran L."/>
            <person name="Shi X."/>
            <person name="Wang X."/>
            <person name="Wu Q."/>
            <person name="Li C."/>
            <person name="Ren X."/>
            <person name="Wang J."/>
            <person name="Wang X."/>
            <person name="Li D."/>
            <person name="Liu D."/>
            <person name="Zhang X."/>
            <person name="Ji Z."/>
            <person name="Zhao W."/>
            <person name="Sun Y."/>
            <person name="Zhang Z."/>
            <person name="Bao J."/>
            <person name="Han Y."/>
            <person name="Dong L."/>
            <person name="Ji J."/>
            <person name="Chen P."/>
            <person name="Wu S."/>
            <person name="Liu J."/>
            <person name="Xiao Y."/>
            <person name="Bu D."/>
            <person name="Tan J."/>
            <person name="Yang L."/>
            <person name="Ye C."/>
            <person name="Zhang J."/>
            <person name="Xu J."/>
            <person name="Zhou Y."/>
            <person name="Yu Y."/>
            <person name="Zhang B."/>
            <person name="Zhuang S."/>
            <person name="Wei H."/>
            <person name="Liu B."/>
            <person name="Lei M."/>
            <person name="Yu H."/>
            <person name="Li Y."/>
            <person name="Xu H."/>
            <person name="Wei S."/>
            <person name="He X."/>
            <person name="Fang L."/>
            <person name="Zhang Z."/>
            <person name="Zhang Y."/>
            <person name="Huang X."/>
            <person name="Su Z."/>
            <person name="Tong W."/>
            <person name="Li J."/>
            <person name="Tong Z."/>
            <person name="Li S."/>
            <person name="Ye J."/>
            <person name="Wang L."/>
            <person name="Fang L."/>
            <person name="Lei T."/>
            <person name="Chen C."/>
            <person name="Chen H."/>
            <person name="Xu Z."/>
            <person name="Li H."/>
            <person name="Huang H."/>
            <person name="Zhang F."/>
            <person name="Xu H."/>
            <person name="Li N."/>
            <person name="Zhao C."/>
            <person name="Li S."/>
            <person name="Dong L."/>
            <person name="Huang Y."/>
            <person name="Li L."/>
            <person name="Xi Y."/>
            <person name="Qi Q."/>
            <person name="Li W."/>
            <person name="Zhang B."/>
            <person name="Hu W."/>
            <person name="Zhang Y."/>
            <person name="Tian X."/>
            <person name="Jiao Y."/>
            <person name="Liang X."/>
            <person name="Jin J."/>
            <person name="Gao L."/>
            <person name="Zheng W."/>
            <person name="Hao B."/>
            <person name="Liu S."/>
            <person name="Wang W."/>
            <person name="Yuan L."/>
            <person name="Cao M."/>
            <person name="McDermott J."/>
            <person name="Samudrala R."/>
            <person name="Wang J."/>
            <person name="Wong G.K."/>
            <person name="Yang H."/>
        </authorList>
    </citation>
    <scope>NUCLEOTIDE SEQUENCE [LARGE SCALE GENOMIC DNA]</scope>
</reference>
<dbReference type="EMBL" id="CM000138">
    <property type="protein sequence ID" value="EEE54801.1"/>
    <property type="molecule type" value="Genomic_DNA"/>
</dbReference>
<reference evidence="2" key="2">
    <citation type="submission" date="2008-12" db="EMBL/GenBank/DDBJ databases">
        <title>Improved gene annotation of the rice (Oryza sativa) genomes.</title>
        <authorList>
            <person name="Wang J."/>
            <person name="Li R."/>
            <person name="Fan W."/>
            <person name="Huang Q."/>
            <person name="Zhang J."/>
            <person name="Zhou Y."/>
            <person name="Hu Y."/>
            <person name="Zi S."/>
            <person name="Li J."/>
            <person name="Ni P."/>
            <person name="Zheng H."/>
            <person name="Zhang Y."/>
            <person name="Zhao M."/>
            <person name="Hao Q."/>
            <person name="McDermott J."/>
            <person name="Samudrala R."/>
            <person name="Kristiansen K."/>
            <person name="Wong G.K.-S."/>
        </authorList>
    </citation>
    <scope>NUCLEOTIDE SEQUENCE</scope>
</reference>
<gene>
    <name evidence="2" type="ORF">OsJ_02206</name>
</gene>
<evidence type="ECO:0000256" key="1">
    <source>
        <dbReference type="SAM" id="MobiDB-lite"/>
    </source>
</evidence>
<sequence>MKAHMKAATGVAADEVNRRASGGGRREAEDRVFFLIDRMTQRDGVLIMEHYMHRPLSSILTLPIYGNMTGNHDREKEREPVIEET</sequence>
<dbReference type="Proteomes" id="UP000007752">
    <property type="component" value="Chromosome 1"/>
</dbReference>
<proteinExistence type="predicted"/>
<feature type="region of interest" description="Disordered" evidence="1">
    <location>
        <begin position="1"/>
        <end position="25"/>
    </location>
</feature>
<accession>B9EXI8</accession>